<comment type="caution">
    <text evidence="1">The sequence shown here is derived from an EMBL/GenBank/DDBJ whole genome shotgun (WGS) entry which is preliminary data.</text>
</comment>
<name>A0A918CEV7_9ACTN</name>
<reference evidence="1" key="1">
    <citation type="journal article" date="2014" name="Int. J. Syst. Evol. Microbiol.">
        <title>Complete genome sequence of Corynebacterium casei LMG S-19264T (=DSM 44701T), isolated from a smear-ripened cheese.</title>
        <authorList>
            <consortium name="US DOE Joint Genome Institute (JGI-PGF)"/>
            <person name="Walter F."/>
            <person name="Albersmeier A."/>
            <person name="Kalinowski J."/>
            <person name="Ruckert C."/>
        </authorList>
    </citation>
    <scope>NUCLEOTIDE SEQUENCE</scope>
    <source>
        <strain evidence="1">JCM 4346</strain>
    </source>
</reference>
<evidence type="ECO:0000313" key="1">
    <source>
        <dbReference type="EMBL" id="GGR20411.1"/>
    </source>
</evidence>
<dbReference type="Proteomes" id="UP000658320">
    <property type="component" value="Unassembled WGS sequence"/>
</dbReference>
<dbReference type="RefSeq" id="WP_268256045.1">
    <property type="nucleotide sequence ID" value="NZ_BMSX01000009.1"/>
</dbReference>
<reference evidence="1" key="2">
    <citation type="submission" date="2020-09" db="EMBL/GenBank/DDBJ databases">
        <authorList>
            <person name="Sun Q."/>
            <person name="Ohkuma M."/>
        </authorList>
    </citation>
    <scope>NUCLEOTIDE SEQUENCE</scope>
    <source>
        <strain evidence="1">JCM 4346</strain>
    </source>
</reference>
<protein>
    <submittedName>
        <fullName evidence="1">Uncharacterized protein</fullName>
    </submittedName>
</protein>
<dbReference type="AlphaFoldDB" id="A0A918CEV7"/>
<keyword evidence="2" id="KW-1185">Reference proteome</keyword>
<dbReference type="EMBL" id="BMSX01000009">
    <property type="protein sequence ID" value="GGR20411.1"/>
    <property type="molecule type" value="Genomic_DNA"/>
</dbReference>
<proteinExistence type="predicted"/>
<organism evidence="1 2">
    <name type="scientific">Streptomyces aurantiogriseus</name>
    <dbReference type="NCBI Taxonomy" id="66870"/>
    <lineage>
        <taxon>Bacteria</taxon>
        <taxon>Bacillati</taxon>
        <taxon>Actinomycetota</taxon>
        <taxon>Actinomycetes</taxon>
        <taxon>Kitasatosporales</taxon>
        <taxon>Streptomycetaceae</taxon>
        <taxon>Streptomyces</taxon>
    </lineage>
</organism>
<accession>A0A918CEV7</accession>
<sequence>MPHILTHILTQAAIAVVEAALIRLSLHLWKALTAGGRPATAYA</sequence>
<evidence type="ECO:0000313" key="2">
    <source>
        <dbReference type="Proteomes" id="UP000658320"/>
    </source>
</evidence>
<gene>
    <name evidence="1" type="ORF">GCM10010251_40260</name>
</gene>